<dbReference type="EMBL" id="UZAI01021912">
    <property type="protein sequence ID" value="VDP56835.1"/>
    <property type="molecule type" value="Genomic_DNA"/>
</dbReference>
<evidence type="ECO:0000313" key="1">
    <source>
        <dbReference type="EMBL" id="VDP56835.1"/>
    </source>
</evidence>
<organism evidence="1 2">
    <name type="scientific">Schistosoma margrebowiei</name>
    <dbReference type="NCBI Taxonomy" id="48269"/>
    <lineage>
        <taxon>Eukaryota</taxon>
        <taxon>Metazoa</taxon>
        <taxon>Spiralia</taxon>
        <taxon>Lophotrochozoa</taxon>
        <taxon>Platyhelminthes</taxon>
        <taxon>Trematoda</taxon>
        <taxon>Digenea</taxon>
        <taxon>Strigeidida</taxon>
        <taxon>Schistosomatoidea</taxon>
        <taxon>Schistosomatidae</taxon>
        <taxon>Schistosoma</taxon>
    </lineage>
</organism>
<dbReference type="AlphaFoldDB" id="A0A183NC24"/>
<sequence>MPRPKKPNRLPLEFINEPFSKPKGETVYKTCSEVYPEVKRAPTDDACFWFEPCFKTLKVEKKRPISRSTSSPRQHLPELQFLLNGPIPINSISSLKKQKSCPLFPLKSPEVLTRKVVVLVEETPESTKRMTRRYSKCELSIVRFLSVLCLIWKGYTSLPHLDGYGFWTDGS</sequence>
<keyword evidence="2" id="KW-1185">Reference proteome</keyword>
<name>A0A183NC24_9TREM</name>
<evidence type="ECO:0000313" key="2">
    <source>
        <dbReference type="Proteomes" id="UP000277204"/>
    </source>
</evidence>
<dbReference type="Proteomes" id="UP000277204">
    <property type="component" value="Unassembled WGS sequence"/>
</dbReference>
<reference evidence="1 2" key="1">
    <citation type="submission" date="2018-11" db="EMBL/GenBank/DDBJ databases">
        <authorList>
            <consortium name="Pathogen Informatics"/>
        </authorList>
    </citation>
    <scope>NUCLEOTIDE SEQUENCE [LARGE SCALE GENOMIC DNA]</scope>
    <source>
        <strain evidence="1 2">Zambia</strain>
    </source>
</reference>
<gene>
    <name evidence="1" type="ORF">SMRZ_LOCUS25849</name>
</gene>
<accession>A0A183NC24</accession>
<protein>
    <submittedName>
        <fullName evidence="1">Uncharacterized protein</fullName>
    </submittedName>
</protein>
<proteinExistence type="predicted"/>